<protein>
    <submittedName>
        <fullName evidence="3">Uncharacterized protein</fullName>
    </submittedName>
</protein>
<organism evidence="3 4">
    <name type="scientific">Aquarana catesbeiana</name>
    <name type="common">American bullfrog</name>
    <name type="synonym">Rana catesbeiana</name>
    <dbReference type="NCBI Taxonomy" id="8400"/>
    <lineage>
        <taxon>Eukaryota</taxon>
        <taxon>Metazoa</taxon>
        <taxon>Chordata</taxon>
        <taxon>Craniata</taxon>
        <taxon>Vertebrata</taxon>
        <taxon>Euteleostomi</taxon>
        <taxon>Amphibia</taxon>
        <taxon>Batrachia</taxon>
        <taxon>Anura</taxon>
        <taxon>Neobatrachia</taxon>
        <taxon>Ranoidea</taxon>
        <taxon>Ranidae</taxon>
        <taxon>Aquarana</taxon>
    </lineage>
</organism>
<feature type="transmembrane region" description="Helical" evidence="2">
    <location>
        <begin position="13"/>
        <end position="36"/>
    </location>
</feature>
<dbReference type="Proteomes" id="UP000228934">
    <property type="component" value="Unassembled WGS sequence"/>
</dbReference>
<sequence>MTWDSKDEGKYKAYMNILIWSCFWTLIFLYLFFFFFQQEGTKKDAPAKPSQGMKGGYLRSGPNRGGNKAIFPSKIKTSRVQNSGVH</sequence>
<dbReference type="AlphaFoldDB" id="A0A2G9RPE3"/>
<evidence type="ECO:0000256" key="2">
    <source>
        <dbReference type="SAM" id="Phobius"/>
    </source>
</evidence>
<evidence type="ECO:0000256" key="1">
    <source>
        <dbReference type="SAM" id="MobiDB-lite"/>
    </source>
</evidence>
<reference evidence="4" key="1">
    <citation type="journal article" date="2017" name="Nat. Commun.">
        <title>The North American bullfrog draft genome provides insight into hormonal regulation of long noncoding RNA.</title>
        <authorList>
            <person name="Hammond S.A."/>
            <person name="Warren R.L."/>
            <person name="Vandervalk B.P."/>
            <person name="Kucuk E."/>
            <person name="Khan H."/>
            <person name="Gibb E.A."/>
            <person name="Pandoh P."/>
            <person name="Kirk H."/>
            <person name="Zhao Y."/>
            <person name="Jones M."/>
            <person name="Mungall A.J."/>
            <person name="Coope R."/>
            <person name="Pleasance S."/>
            <person name="Moore R.A."/>
            <person name="Holt R.A."/>
            <person name="Round J.M."/>
            <person name="Ohora S."/>
            <person name="Walle B.V."/>
            <person name="Veldhoen N."/>
            <person name="Helbing C.C."/>
            <person name="Birol I."/>
        </authorList>
    </citation>
    <scope>NUCLEOTIDE SEQUENCE [LARGE SCALE GENOMIC DNA]</scope>
</reference>
<proteinExistence type="predicted"/>
<keyword evidence="4" id="KW-1185">Reference proteome</keyword>
<accession>A0A2G9RPE3</accession>
<name>A0A2G9RPE3_AQUCT</name>
<evidence type="ECO:0000313" key="4">
    <source>
        <dbReference type="Proteomes" id="UP000228934"/>
    </source>
</evidence>
<keyword evidence="2" id="KW-0472">Membrane</keyword>
<gene>
    <name evidence="3" type="ORF">AB205_0161430</name>
</gene>
<keyword evidence="2" id="KW-0812">Transmembrane</keyword>
<feature type="region of interest" description="Disordered" evidence="1">
    <location>
        <begin position="42"/>
        <end position="70"/>
    </location>
</feature>
<dbReference type="EMBL" id="KV936282">
    <property type="protein sequence ID" value="PIO29724.1"/>
    <property type="molecule type" value="Genomic_DNA"/>
</dbReference>
<evidence type="ECO:0000313" key="3">
    <source>
        <dbReference type="EMBL" id="PIO29724.1"/>
    </source>
</evidence>
<keyword evidence="2" id="KW-1133">Transmembrane helix</keyword>